<feature type="chain" id="PRO_5032808058" description="UrcA family protein" evidence="1">
    <location>
        <begin position="20"/>
        <end position="114"/>
    </location>
</feature>
<accession>A0A840AC97</accession>
<dbReference type="EMBL" id="JACIDJ010000002">
    <property type="protein sequence ID" value="MBB3898156.1"/>
    <property type="molecule type" value="Genomic_DNA"/>
</dbReference>
<sequence length="114" mass="11637">MKGALLALGLIAAPIAVWACDPEEMERAMTEICQAAAEGAEVAIAAALPRASAEEAATLVAGLATLRRGCTEGDPVVAVRQAPALARIAGRIEARAAQAARHIPNTSPQEEPST</sequence>
<evidence type="ECO:0000313" key="2">
    <source>
        <dbReference type="EMBL" id="MBB3898156.1"/>
    </source>
</evidence>
<gene>
    <name evidence="2" type="ORF">GGQ83_001593</name>
</gene>
<feature type="signal peptide" evidence="1">
    <location>
        <begin position="1"/>
        <end position="19"/>
    </location>
</feature>
<dbReference type="AlphaFoldDB" id="A0A840AC97"/>
<evidence type="ECO:0000313" key="3">
    <source>
        <dbReference type="Proteomes" id="UP000553193"/>
    </source>
</evidence>
<organism evidence="2 3">
    <name type="scientific">Roseococcus suduntuyensis</name>
    <dbReference type="NCBI Taxonomy" id="455361"/>
    <lineage>
        <taxon>Bacteria</taxon>
        <taxon>Pseudomonadati</taxon>
        <taxon>Pseudomonadota</taxon>
        <taxon>Alphaproteobacteria</taxon>
        <taxon>Acetobacterales</taxon>
        <taxon>Roseomonadaceae</taxon>
        <taxon>Roseococcus</taxon>
    </lineage>
</organism>
<dbReference type="Proteomes" id="UP000553193">
    <property type="component" value="Unassembled WGS sequence"/>
</dbReference>
<evidence type="ECO:0008006" key="4">
    <source>
        <dbReference type="Google" id="ProtNLM"/>
    </source>
</evidence>
<keyword evidence="3" id="KW-1185">Reference proteome</keyword>
<comment type="caution">
    <text evidence="2">The sequence shown here is derived from an EMBL/GenBank/DDBJ whole genome shotgun (WGS) entry which is preliminary data.</text>
</comment>
<reference evidence="2 3" key="1">
    <citation type="submission" date="2020-08" db="EMBL/GenBank/DDBJ databases">
        <title>Genomic Encyclopedia of Type Strains, Phase IV (KMG-IV): sequencing the most valuable type-strain genomes for metagenomic binning, comparative biology and taxonomic classification.</title>
        <authorList>
            <person name="Goeker M."/>
        </authorList>
    </citation>
    <scope>NUCLEOTIDE SEQUENCE [LARGE SCALE GENOMIC DNA]</scope>
    <source>
        <strain evidence="2 3">DSM 19979</strain>
    </source>
</reference>
<protein>
    <recommendedName>
        <fullName evidence="4">UrcA family protein</fullName>
    </recommendedName>
</protein>
<keyword evidence="1" id="KW-0732">Signal</keyword>
<name>A0A840AC97_9PROT</name>
<dbReference type="RefSeq" id="WP_184383244.1">
    <property type="nucleotide sequence ID" value="NZ_JACIDJ010000002.1"/>
</dbReference>
<proteinExistence type="predicted"/>
<evidence type="ECO:0000256" key="1">
    <source>
        <dbReference type="SAM" id="SignalP"/>
    </source>
</evidence>